<accession>A0ABV8LIC7</accession>
<proteinExistence type="predicted"/>
<keyword evidence="2" id="KW-1185">Reference proteome</keyword>
<dbReference type="SUPFAM" id="SSF55961">
    <property type="entry name" value="Bet v1-like"/>
    <property type="match status" value="1"/>
</dbReference>
<evidence type="ECO:0008006" key="3">
    <source>
        <dbReference type="Google" id="ProtNLM"/>
    </source>
</evidence>
<gene>
    <name evidence="1" type="ORF">ACFOZ4_05490</name>
</gene>
<dbReference type="RefSeq" id="WP_253755765.1">
    <property type="nucleotide sequence ID" value="NZ_JAMZDZ010000001.1"/>
</dbReference>
<reference evidence="2" key="1">
    <citation type="journal article" date="2019" name="Int. J. Syst. Evol. Microbiol.">
        <title>The Global Catalogue of Microorganisms (GCM) 10K type strain sequencing project: providing services to taxonomists for standard genome sequencing and annotation.</title>
        <authorList>
            <consortium name="The Broad Institute Genomics Platform"/>
            <consortium name="The Broad Institute Genome Sequencing Center for Infectious Disease"/>
            <person name="Wu L."/>
            <person name="Ma J."/>
        </authorList>
    </citation>
    <scope>NUCLEOTIDE SEQUENCE [LARGE SCALE GENOMIC DNA]</scope>
    <source>
        <strain evidence="2">CGMCC 4.7289</strain>
    </source>
</reference>
<protein>
    <recommendedName>
        <fullName evidence="3">SRPBCC family protein</fullName>
    </recommendedName>
</protein>
<comment type="caution">
    <text evidence="1">The sequence shown here is derived from an EMBL/GenBank/DDBJ whole genome shotgun (WGS) entry which is preliminary data.</text>
</comment>
<name>A0ABV8LIC7_9ACTN</name>
<dbReference type="Proteomes" id="UP001595816">
    <property type="component" value="Unassembled WGS sequence"/>
</dbReference>
<evidence type="ECO:0000313" key="2">
    <source>
        <dbReference type="Proteomes" id="UP001595816"/>
    </source>
</evidence>
<dbReference type="EMBL" id="JBHSAY010000004">
    <property type="protein sequence ID" value="MFC4130055.1"/>
    <property type="molecule type" value="Genomic_DNA"/>
</dbReference>
<evidence type="ECO:0000313" key="1">
    <source>
        <dbReference type="EMBL" id="MFC4130055.1"/>
    </source>
</evidence>
<organism evidence="1 2">
    <name type="scientific">Hamadaea flava</name>
    <dbReference type="NCBI Taxonomy" id="1742688"/>
    <lineage>
        <taxon>Bacteria</taxon>
        <taxon>Bacillati</taxon>
        <taxon>Actinomycetota</taxon>
        <taxon>Actinomycetes</taxon>
        <taxon>Micromonosporales</taxon>
        <taxon>Micromonosporaceae</taxon>
        <taxon>Hamadaea</taxon>
    </lineage>
</organism>
<sequence length="154" mass="16732">MSDAPQWPTARLDEIARFRALAAGVRGAAVTERVVAAPFDDVWAVLSDFEGSFGLIEPDMHRVRVIARDGEHLELLARSRWGFRARLIGVHRPGWFWAQSRFLLLGMAATAAPDGRTRVALTGGIRIPGRAALMPLGVRRAAVGALGRLDRAVG</sequence>